<gene>
    <name evidence="4" type="primary">Piso0_003324</name>
    <name evidence="3" type="ORF">GNLVRS01_PISO0G09818g</name>
    <name evidence="4" type="ORF">GNLVRS01_PISO0H09819g</name>
</gene>
<dbReference type="AlphaFoldDB" id="G8YHT5"/>
<evidence type="ECO:0000313" key="5">
    <source>
        <dbReference type="Proteomes" id="UP000005222"/>
    </source>
</evidence>
<organism evidence="4 5">
    <name type="scientific">Pichia sorbitophila (strain ATCC MYA-4447 / BCRC 22081 / CBS 7064 / NBRC 10061 / NRRL Y-12695)</name>
    <name type="common">Hybrid yeast</name>
    <dbReference type="NCBI Taxonomy" id="559304"/>
    <lineage>
        <taxon>Eukaryota</taxon>
        <taxon>Fungi</taxon>
        <taxon>Dikarya</taxon>
        <taxon>Ascomycota</taxon>
        <taxon>Saccharomycotina</taxon>
        <taxon>Pichiomycetes</taxon>
        <taxon>Debaryomycetaceae</taxon>
        <taxon>Millerozyma</taxon>
    </lineage>
</organism>
<dbReference type="eggNOG" id="ENOG502RXNE">
    <property type="taxonomic scope" value="Eukaryota"/>
</dbReference>
<dbReference type="EMBL" id="FO082053">
    <property type="protein sequence ID" value="CCE80222.1"/>
    <property type="molecule type" value="Genomic_DNA"/>
</dbReference>
<reference evidence="5" key="2">
    <citation type="journal article" date="2012" name="G3 (Bethesda)">
        <title>Pichia sorbitophila, an interspecies yeast hybrid reveals early steps of genome resolution following polyploidization.</title>
        <authorList>
            <person name="Leh Louis V."/>
            <person name="Despons L."/>
            <person name="Friedrich A."/>
            <person name="Martin T."/>
            <person name="Durrens P."/>
            <person name="Casaregola S."/>
            <person name="Neuveglise C."/>
            <person name="Fairhead C."/>
            <person name="Marck C."/>
            <person name="Cruz J.A."/>
            <person name="Straub M.L."/>
            <person name="Kugler V."/>
            <person name="Sacerdot C."/>
            <person name="Uzunov Z."/>
            <person name="Thierry A."/>
            <person name="Weiss S."/>
            <person name="Bleykasten C."/>
            <person name="De Montigny J."/>
            <person name="Jacques N."/>
            <person name="Jung P."/>
            <person name="Lemaire M."/>
            <person name="Mallet S."/>
            <person name="Morel G."/>
            <person name="Richard G.F."/>
            <person name="Sarkar A."/>
            <person name="Savel G."/>
            <person name="Schacherer J."/>
            <person name="Seret M.L."/>
            <person name="Talla E."/>
            <person name="Samson G."/>
            <person name="Jubin C."/>
            <person name="Poulain J."/>
            <person name="Vacherie B."/>
            <person name="Barbe V."/>
            <person name="Pelletier E."/>
            <person name="Sherman D.J."/>
            <person name="Westhof E."/>
            <person name="Weissenbach J."/>
            <person name="Baret P.V."/>
            <person name="Wincker P."/>
            <person name="Gaillardin C."/>
            <person name="Dujon B."/>
            <person name="Souciet J.L."/>
        </authorList>
    </citation>
    <scope>NUCLEOTIDE SEQUENCE [LARGE SCALE GENOMIC DNA]</scope>
    <source>
        <strain evidence="5">ATCC MYA-4447 / BCRC 22081 / CBS 7064 / NBRC 10061 / NRRL Y-12695</strain>
    </source>
</reference>
<dbReference type="InterPro" id="IPR013897">
    <property type="entry name" value="Duc1"/>
</dbReference>
<dbReference type="STRING" id="559304.G8YHT5"/>
<dbReference type="InParanoid" id="G8YHT5"/>
<dbReference type="EMBL" id="FO082052">
    <property type="protein sequence ID" value="CCE80987.1"/>
    <property type="molecule type" value="Genomic_DNA"/>
</dbReference>
<evidence type="ECO:0000259" key="2">
    <source>
        <dbReference type="Pfam" id="PF08588"/>
    </source>
</evidence>
<evidence type="ECO:0000313" key="3">
    <source>
        <dbReference type="EMBL" id="CCE80222.1"/>
    </source>
</evidence>
<dbReference type="PANTHER" id="PTHR34826:SF2">
    <property type="entry name" value="UPF0590 PROTEIN C409.17C"/>
    <property type="match status" value="1"/>
</dbReference>
<dbReference type="PANTHER" id="PTHR34826">
    <property type="entry name" value="UPF0590 PROTEIN C409.17C"/>
    <property type="match status" value="1"/>
</dbReference>
<dbReference type="Pfam" id="PF08588">
    <property type="entry name" value="Duc1"/>
    <property type="match status" value="1"/>
</dbReference>
<feature type="region of interest" description="Disordered" evidence="1">
    <location>
        <begin position="183"/>
        <end position="202"/>
    </location>
</feature>
<reference evidence="4" key="1">
    <citation type="submission" date="2011-10" db="EMBL/GenBank/DDBJ databases">
        <authorList>
            <person name="Genoscope - CEA"/>
        </authorList>
    </citation>
    <scope>NUCLEOTIDE SEQUENCE</scope>
</reference>
<sequence>MSDSIIKRLLIRAGNSYDGDLKVVPVNTSQYVEIDSEIGTFLVSVYIKNFDGSMPHRNNSLYNVGDTQYLDKSEAVLSSQNSDEQDNAPPAEKDRMPNIRIRTQFRPKYPIKGTDLLFGNDILVPIRDYVPTAILSAGLKFFTWVMGKSMKGDVYSDKPYLYSPSLNSFTFMSLKNNRSQTSCENVGTAASGTPKSAPEAGSLTNYKENLSQNEDNVLDIPEDSFSRKKFFQTRSHLDSFVYNESTSYMLQFDSNFLSFKDSQYAVSIPTFGNRTFDINVIRYANDQLNNFNWTIKQEGLEGVGYGKLGLVINFALEDESPTIE</sequence>
<evidence type="ECO:0000313" key="4">
    <source>
        <dbReference type="EMBL" id="CCE80987.1"/>
    </source>
</evidence>
<dbReference type="HOGENOM" id="CLU_047849_0_1_1"/>
<proteinExistence type="predicted"/>
<keyword evidence="5" id="KW-1185">Reference proteome</keyword>
<feature type="domain" description="Domain of unknown function at the cortex 1" evidence="2">
    <location>
        <begin position="8"/>
        <end position="316"/>
    </location>
</feature>
<name>G8YHT5_PICSO</name>
<dbReference type="OrthoDB" id="2119945at2759"/>
<feature type="compositionally biased region" description="Polar residues" evidence="1">
    <location>
        <begin position="183"/>
        <end position="194"/>
    </location>
</feature>
<dbReference type="Proteomes" id="UP000005222">
    <property type="component" value="Chromosome G"/>
</dbReference>
<protein>
    <submittedName>
        <fullName evidence="4">Piso0_003324 protein</fullName>
    </submittedName>
</protein>
<accession>G8YHT5</accession>
<evidence type="ECO:0000256" key="1">
    <source>
        <dbReference type="SAM" id="MobiDB-lite"/>
    </source>
</evidence>
<dbReference type="Proteomes" id="UP000005222">
    <property type="component" value="Chromosome H"/>
</dbReference>
<feature type="region of interest" description="Disordered" evidence="1">
    <location>
        <begin position="76"/>
        <end position="98"/>
    </location>
</feature>